<feature type="domain" description="YAG7-like dimerisation" evidence="10">
    <location>
        <begin position="293"/>
        <end position="375"/>
    </location>
</feature>
<proteinExistence type="inferred from homology"/>
<dbReference type="CDD" id="cd13732">
    <property type="entry name" value="HFD_CENP-W"/>
    <property type="match status" value="1"/>
</dbReference>
<keyword evidence="4" id="KW-0995">Kinetochore</keyword>
<name>A0A2H4SSP9_CORMI</name>
<feature type="region of interest" description="Disordered" evidence="9">
    <location>
        <begin position="385"/>
        <end position="405"/>
    </location>
</feature>
<dbReference type="EMBL" id="CP023326">
    <property type="protein sequence ID" value="ATY66136.1"/>
    <property type="molecule type" value="Genomic_DNA"/>
</dbReference>
<keyword evidence="8" id="KW-0175">Coiled coil</keyword>
<comment type="subcellular location">
    <subcellularLocation>
        <location evidence="2">Chromosome</location>
        <location evidence="2">Centromere</location>
        <location evidence="2">Kinetochore</location>
    </subcellularLocation>
    <subcellularLocation>
        <location evidence="1">Nucleus</location>
    </subcellularLocation>
</comment>
<feature type="compositionally biased region" description="Low complexity" evidence="9">
    <location>
        <begin position="161"/>
        <end position="172"/>
    </location>
</feature>
<evidence type="ECO:0000313" key="12">
    <source>
        <dbReference type="Proteomes" id="UP000323067"/>
    </source>
</evidence>
<evidence type="ECO:0000256" key="9">
    <source>
        <dbReference type="SAM" id="MobiDB-lite"/>
    </source>
</evidence>
<evidence type="ECO:0000259" key="10">
    <source>
        <dbReference type="Pfam" id="PF26434"/>
    </source>
</evidence>
<dbReference type="VEuPathDB" id="FungiDB:CCM_08532"/>
<protein>
    <recommendedName>
        <fullName evidence="10">YAG7-like dimerisation domain-containing protein</fullName>
    </recommendedName>
</protein>
<dbReference type="GO" id="GO:0046982">
    <property type="term" value="F:protein heterodimerization activity"/>
    <property type="evidence" value="ECO:0007669"/>
    <property type="project" value="InterPro"/>
</dbReference>
<dbReference type="OrthoDB" id="5399559at2759"/>
<feature type="compositionally biased region" description="Polar residues" evidence="9">
    <location>
        <begin position="69"/>
        <end position="79"/>
    </location>
</feature>
<dbReference type="InterPro" id="IPR052484">
    <property type="entry name" value="CENP-W/WIP1"/>
</dbReference>
<evidence type="ECO:0000256" key="3">
    <source>
        <dbReference type="ARBA" id="ARBA00022454"/>
    </source>
</evidence>
<dbReference type="InterPro" id="IPR058602">
    <property type="entry name" value="YAG7_dimerisation_dom"/>
</dbReference>
<dbReference type="PANTHER" id="PTHR34832:SF1">
    <property type="entry name" value="CENTROMERE PROTEIN W"/>
    <property type="match status" value="1"/>
</dbReference>
<dbReference type="PANTHER" id="PTHR34832">
    <property type="entry name" value="CENTROMERE PROTEIN W"/>
    <property type="match status" value="1"/>
</dbReference>
<dbReference type="GO" id="GO:0051382">
    <property type="term" value="P:kinetochore assembly"/>
    <property type="evidence" value="ECO:0007669"/>
    <property type="project" value="TreeGrafter"/>
</dbReference>
<dbReference type="AlphaFoldDB" id="A0A2H4SSP9"/>
<dbReference type="GO" id="GO:0000278">
    <property type="term" value="P:mitotic cell cycle"/>
    <property type="evidence" value="ECO:0007669"/>
    <property type="project" value="TreeGrafter"/>
</dbReference>
<evidence type="ECO:0000256" key="4">
    <source>
        <dbReference type="ARBA" id="ARBA00022838"/>
    </source>
</evidence>
<dbReference type="GO" id="GO:0005654">
    <property type="term" value="C:nucleoplasm"/>
    <property type="evidence" value="ECO:0007669"/>
    <property type="project" value="TreeGrafter"/>
</dbReference>
<feature type="region of interest" description="Disordered" evidence="9">
    <location>
        <begin position="454"/>
        <end position="551"/>
    </location>
</feature>
<keyword evidence="3" id="KW-0158">Chromosome</keyword>
<evidence type="ECO:0000256" key="7">
    <source>
        <dbReference type="ARBA" id="ARBA00038432"/>
    </source>
</evidence>
<dbReference type="Gene3D" id="1.10.20.10">
    <property type="entry name" value="Histone, subunit A"/>
    <property type="match status" value="1"/>
</dbReference>
<comment type="similarity">
    <text evidence="7">Belongs to the CENP-W/WIP1 family.</text>
</comment>
<evidence type="ECO:0000256" key="1">
    <source>
        <dbReference type="ARBA" id="ARBA00004123"/>
    </source>
</evidence>
<dbReference type="GO" id="GO:0007059">
    <property type="term" value="P:chromosome segregation"/>
    <property type="evidence" value="ECO:0007669"/>
    <property type="project" value="TreeGrafter"/>
</dbReference>
<reference evidence="11 12" key="1">
    <citation type="journal article" date="2017" name="BMC Genomics">
        <title>Chromosome level assembly and secondary metabolite potential of the parasitic fungus Cordyceps militaris.</title>
        <authorList>
            <person name="Kramer G.J."/>
            <person name="Nodwell J.R."/>
        </authorList>
    </citation>
    <scope>NUCLEOTIDE SEQUENCE [LARGE SCALE GENOMIC DNA]</scope>
    <source>
        <strain evidence="11 12">ATCC 34164</strain>
    </source>
</reference>
<feature type="region of interest" description="Disordered" evidence="9">
    <location>
        <begin position="53"/>
        <end position="87"/>
    </location>
</feature>
<feature type="compositionally biased region" description="Basic and acidic residues" evidence="9">
    <location>
        <begin position="512"/>
        <end position="527"/>
    </location>
</feature>
<accession>A0A2H4SSP9</accession>
<evidence type="ECO:0000313" key="11">
    <source>
        <dbReference type="EMBL" id="ATY66136.1"/>
    </source>
</evidence>
<feature type="compositionally biased region" description="Polar residues" evidence="9">
    <location>
        <begin position="386"/>
        <end position="396"/>
    </location>
</feature>
<dbReference type="VEuPathDB" id="FungiDB:A9K55_002030"/>
<organism evidence="11 12">
    <name type="scientific">Cordyceps militaris</name>
    <name type="common">Caterpillar fungus</name>
    <name type="synonym">Clavaria militaris</name>
    <dbReference type="NCBI Taxonomy" id="73501"/>
    <lineage>
        <taxon>Eukaryota</taxon>
        <taxon>Fungi</taxon>
        <taxon>Dikarya</taxon>
        <taxon>Ascomycota</taxon>
        <taxon>Pezizomycotina</taxon>
        <taxon>Sordariomycetes</taxon>
        <taxon>Hypocreomycetidae</taxon>
        <taxon>Hypocreales</taxon>
        <taxon>Cordycipitaceae</taxon>
        <taxon>Cordyceps</taxon>
    </lineage>
</organism>
<evidence type="ECO:0000256" key="6">
    <source>
        <dbReference type="ARBA" id="ARBA00023328"/>
    </source>
</evidence>
<keyword evidence="6" id="KW-0137">Centromere</keyword>
<keyword evidence="5" id="KW-0539">Nucleus</keyword>
<dbReference type="GO" id="GO:0000776">
    <property type="term" value="C:kinetochore"/>
    <property type="evidence" value="ECO:0007669"/>
    <property type="project" value="UniProtKB-KW"/>
</dbReference>
<sequence length="551" mass="59908">MGTKAYPKATLKKIIKAHSNHTLKKDADVSIYLNYVLFMESLVKEAAIQSKQSGERGLTTRSVKKATRISRQPHTTRSTKSGDRECDTTRSCSHEWAAYLHGRLYTFRQAGISLGGSNLWRNRDFAYDIVRSIIMAAATATQPLSKSARKKAAKAIERSDSPAPSTTSVAASADRADDVFESPYIKELQKNIRNVNKKIVNANKTDSLLAEHKGKTLDELVAAKILNTDQKTQILKKPGLAAQLATLEEQLAQYQRVHDQYVAQAAAEKAEFEKTIQKLRENVTVEVKEVFDKSFQENLLLLSQFLRLAAYRREEGRDPESDETQAIEGVLLAIYSGDSSAVAAMVKLLQGSAEQVVSVPGEKLESTYSDISTLAKGYTVAYPEASQATETETEGSAPTAPVTVLTEPNVVEIEAGAEALSISEAAPNGLANGNDLSISQEWVDVKAPQDVAHAAAAHVEATGARSWADDQPDGSTAAPPGTAQPNDGFHQVQRNKIRHEREGSGNFRGGRGRGEYRGRGGRGDGRGRGRGNNRNTNPNSAAPRPPRQEDQ</sequence>
<feature type="region of interest" description="Disordered" evidence="9">
    <location>
        <begin position="149"/>
        <end position="172"/>
    </location>
</feature>
<gene>
    <name evidence="11" type="ORF">A9K55_002030</name>
</gene>
<dbReference type="Proteomes" id="UP000323067">
    <property type="component" value="Chromosome iii"/>
</dbReference>
<dbReference type="InterPro" id="IPR009072">
    <property type="entry name" value="Histone-fold"/>
</dbReference>
<evidence type="ECO:0000256" key="5">
    <source>
        <dbReference type="ARBA" id="ARBA00023242"/>
    </source>
</evidence>
<feature type="coiled-coil region" evidence="8">
    <location>
        <begin position="237"/>
        <end position="289"/>
    </location>
</feature>
<dbReference type="Pfam" id="PF26434">
    <property type="entry name" value="YAG7_C"/>
    <property type="match status" value="1"/>
</dbReference>
<evidence type="ECO:0000256" key="8">
    <source>
        <dbReference type="SAM" id="Coils"/>
    </source>
</evidence>
<dbReference type="SUPFAM" id="SSF47113">
    <property type="entry name" value="Histone-fold"/>
    <property type="match status" value="1"/>
</dbReference>
<evidence type="ECO:0000256" key="2">
    <source>
        <dbReference type="ARBA" id="ARBA00004629"/>
    </source>
</evidence>